<dbReference type="SUPFAM" id="SSF55781">
    <property type="entry name" value="GAF domain-like"/>
    <property type="match status" value="1"/>
</dbReference>
<dbReference type="AlphaFoldDB" id="A0A5C6U3K7"/>
<sequence>MPDVARLPDAASLPKTPLRIGAHLSTPIVLNSGETYGTLCCFSASPNEALQLRDLTTLRHCAQLVARKLEATRSARERAMQDTEIMAPDWALEPIEPRRR</sequence>
<dbReference type="InterPro" id="IPR003018">
    <property type="entry name" value="GAF"/>
</dbReference>
<dbReference type="InterPro" id="IPR029016">
    <property type="entry name" value="GAF-like_dom_sf"/>
</dbReference>
<feature type="domain" description="GAF" evidence="1">
    <location>
        <begin position="15"/>
        <end position="67"/>
    </location>
</feature>
<gene>
    <name evidence="2" type="ORF">FSC37_11980</name>
</gene>
<evidence type="ECO:0000313" key="2">
    <source>
        <dbReference type="EMBL" id="TXC66335.1"/>
    </source>
</evidence>
<evidence type="ECO:0000313" key="3">
    <source>
        <dbReference type="Proteomes" id="UP000321832"/>
    </source>
</evidence>
<keyword evidence="3" id="KW-1185">Reference proteome</keyword>
<dbReference type="Pfam" id="PF01590">
    <property type="entry name" value="GAF"/>
    <property type="match status" value="1"/>
</dbReference>
<dbReference type="Gene3D" id="3.30.450.40">
    <property type="match status" value="1"/>
</dbReference>
<protein>
    <recommendedName>
        <fullName evidence="1">GAF domain-containing protein</fullName>
    </recommendedName>
</protein>
<comment type="caution">
    <text evidence="2">The sequence shown here is derived from an EMBL/GenBank/DDBJ whole genome shotgun (WGS) entry which is preliminary data.</text>
</comment>
<name>A0A5C6U3K7_9BURK</name>
<evidence type="ECO:0000259" key="1">
    <source>
        <dbReference type="Pfam" id="PF01590"/>
    </source>
</evidence>
<dbReference type="EMBL" id="VOPW01000001">
    <property type="protein sequence ID" value="TXC66335.1"/>
    <property type="molecule type" value="Genomic_DNA"/>
</dbReference>
<dbReference type="Proteomes" id="UP000321832">
    <property type="component" value="Unassembled WGS sequence"/>
</dbReference>
<reference evidence="2 3" key="1">
    <citation type="submission" date="2019-08" db="EMBL/GenBank/DDBJ databases">
        <authorList>
            <person name="Khan S.A."/>
            <person name="Jeon C.O."/>
            <person name="Jeong S.E."/>
        </authorList>
    </citation>
    <scope>NUCLEOTIDE SEQUENCE [LARGE SCALE GENOMIC DNA]</scope>
    <source>
        <strain evidence="3">IMCC1728</strain>
    </source>
</reference>
<organism evidence="2 3">
    <name type="scientific">Piscinibacter aquaticus</name>
    <dbReference type="NCBI Taxonomy" id="392597"/>
    <lineage>
        <taxon>Bacteria</taxon>
        <taxon>Pseudomonadati</taxon>
        <taxon>Pseudomonadota</taxon>
        <taxon>Betaproteobacteria</taxon>
        <taxon>Burkholderiales</taxon>
        <taxon>Sphaerotilaceae</taxon>
        <taxon>Piscinibacter</taxon>
    </lineage>
</organism>
<accession>A0A5C6U3K7</accession>
<proteinExistence type="predicted"/>